<evidence type="ECO:0000313" key="2">
    <source>
        <dbReference type="Proteomes" id="UP001281410"/>
    </source>
</evidence>
<protein>
    <recommendedName>
        <fullName evidence="3">DUF4283 domain-containing protein</fullName>
    </recommendedName>
</protein>
<evidence type="ECO:0000313" key="1">
    <source>
        <dbReference type="EMBL" id="KAK3218914.1"/>
    </source>
</evidence>
<dbReference type="Proteomes" id="UP001281410">
    <property type="component" value="Unassembled WGS sequence"/>
</dbReference>
<comment type="caution">
    <text evidence="1">The sequence shown here is derived from an EMBL/GenBank/DDBJ whole genome shotgun (WGS) entry which is preliminary data.</text>
</comment>
<proteinExistence type="predicted"/>
<reference evidence="1" key="1">
    <citation type="journal article" date="2023" name="Plant J.">
        <title>Genome sequences and population genomics provide insights into the demographic history, inbreeding, and mutation load of two 'living fossil' tree species of Dipteronia.</title>
        <authorList>
            <person name="Feng Y."/>
            <person name="Comes H.P."/>
            <person name="Chen J."/>
            <person name="Zhu S."/>
            <person name="Lu R."/>
            <person name="Zhang X."/>
            <person name="Li P."/>
            <person name="Qiu J."/>
            <person name="Olsen K.M."/>
            <person name="Qiu Y."/>
        </authorList>
    </citation>
    <scope>NUCLEOTIDE SEQUENCE</scope>
    <source>
        <strain evidence="1">NBL</strain>
    </source>
</reference>
<dbReference type="AlphaFoldDB" id="A0AAE0AK47"/>
<dbReference type="EMBL" id="JANJYJ010000004">
    <property type="protein sequence ID" value="KAK3218914.1"/>
    <property type="molecule type" value="Genomic_DNA"/>
</dbReference>
<keyword evidence="2" id="KW-1185">Reference proteome</keyword>
<sequence length="151" mass="17145">MTGVPWTFDDALIVLLELTGKGTIEDLRFNYSEFWVQIHRVPPSKQKGKVKQNLGPIRPNISGSIHKIKESNYEAVGLVIKNILSPDTLGGSRANVPTYQGLIEQVRDFKEKGKYGRRWHRLVKVIKCDEEVSIGKTRLGKRSTVDIEEDK</sequence>
<gene>
    <name evidence="1" type="ORF">Dsin_012884</name>
</gene>
<organism evidence="1 2">
    <name type="scientific">Dipteronia sinensis</name>
    <dbReference type="NCBI Taxonomy" id="43782"/>
    <lineage>
        <taxon>Eukaryota</taxon>
        <taxon>Viridiplantae</taxon>
        <taxon>Streptophyta</taxon>
        <taxon>Embryophyta</taxon>
        <taxon>Tracheophyta</taxon>
        <taxon>Spermatophyta</taxon>
        <taxon>Magnoliopsida</taxon>
        <taxon>eudicotyledons</taxon>
        <taxon>Gunneridae</taxon>
        <taxon>Pentapetalae</taxon>
        <taxon>rosids</taxon>
        <taxon>malvids</taxon>
        <taxon>Sapindales</taxon>
        <taxon>Sapindaceae</taxon>
        <taxon>Hippocastanoideae</taxon>
        <taxon>Acereae</taxon>
        <taxon>Dipteronia</taxon>
    </lineage>
</organism>
<name>A0AAE0AK47_9ROSI</name>
<evidence type="ECO:0008006" key="3">
    <source>
        <dbReference type="Google" id="ProtNLM"/>
    </source>
</evidence>
<accession>A0AAE0AK47</accession>